<keyword evidence="2" id="KW-1185">Reference proteome</keyword>
<accession>A0AAE8MNE8</accession>
<comment type="caution">
    <text evidence="1">The sequence shown here is derived from an EMBL/GenBank/DDBJ whole genome shotgun (WGS) entry which is preliminary data.</text>
</comment>
<gene>
    <name evidence="1" type="ORF">FTOL_13961</name>
</gene>
<organism evidence="1 2">
    <name type="scientific">Fusarium torulosum</name>
    <dbReference type="NCBI Taxonomy" id="33205"/>
    <lineage>
        <taxon>Eukaryota</taxon>
        <taxon>Fungi</taxon>
        <taxon>Dikarya</taxon>
        <taxon>Ascomycota</taxon>
        <taxon>Pezizomycotina</taxon>
        <taxon>Sordariomycetes</taxon>
        <taxon>Hypocreomycetidae</taxon>
        <taxon>Hypocreales</taxon>
        <taxon>Nectriaceae</taxon>
        <taxon>Fusarium</taxon>
    </lineage>
</organism>
<dbReference type="Proteomes" id="UP001187734">
    <property type="component" value="Unassembled WGS sequence"/>
</dbReference>
<dbReference type="AlphaFoldDB" id="A0AAE8MNE8"/>
<evidence type="ECO:0000313" key="1">
    <source>
        <dbReference type="EMBL" id="SPJ93355.1"/>
    </source>
</evidence>
<reference evidence="1" key="1">
    <citation type="submission" date="2018-03" db="EMBL/GenBank/DDBJ databases">
        <authorList>
            <person name="Guldener U."/>
        </authorList>
    </citation>
    <scope>NUCLEOTIDE SEQUENCE</scope>
</reference>
<protein>
    <submittedName>
        <fullName evidence="1">Uncharacterized protein</fullName>
    </submittedName>
</protein>
<proteinExistence type="predicted"/>
<name>A0AAE8MNE8_9HYPO</name>
<evidence type="ECO:0000313" key="2">
    <source>
        <dbReference type="Proteomes" id="UP001187734"/>
    </source>
</evidence>
<dbReference type="EMBL" id="ONZP01001258">
    <property type="protein sequence ID" value="SPJ93355.1"/>
    <property type="molecule type" value="Genomic_DNA"/>
</dbReference>
<sequence length="31" mass="3337">MSMATQAQLIVVEDVLASRGIACVDRAIVFE</sequence>